<dbReference type="Proteomes" id="UP001164929">
    <property type="component" value="Chromosome 19"/>
</dbReference>
<proteinExistence type="predicted"/>
<evidence type="ECO:0000313" key="1">
    <source>
        <dbReference type="EMBL" id="KAJ6951335.1"/>
    </source>
</evidence>
<gene>
    <name evidence="1" type="ORF">NC653_040672</name>
</gene>
<organism evidence="1 2">
    <name type="scientific">Populus alba x Populus x berolinensis</name>
    <dbReference type="NCBI Taxonomy" id="444605"/>
    <lineage>
        <taxon>Eukaryota</taxon>
        <taxon>Viridiplantae</taxon>
        <taxon>Streptophyta</taxon>
        <taxon>Embryophyta</taxon>
        <taxon>Tracheophyta</taxon>
        <taxon>Spermatophyta</taxon>
        <taxon>Magnoliopsida</taxon>
        <taxon>eudicotyledons</taxon>
        <taxon>Gunneridae</taxon>
        <taxon>Pentapetalae</taxon>
        <taxon>rosids</taxon>
        <taxon>fabids</taxon>
        <taxon>Malpighiales</taxon>
        <taxon>Salicaceae</taxon>
        <taxon>Saliceae</taxon>
        <taxon>Populus</taxon>
    </lineage>
</organism>
<dbReference type="PANTHER" id="PTHR33199:SF6">
    <property type="entry name" value="MACPF DOMAIN PROTEIN"/>
    <property type="match status" value="1"/>
</dbReference>
<dbReference type="GO" id="GO:2000031">
    <property type="term" value="P:regulation of salicylic acid mediated signaling pathway"/>
    <property type="evidence" value="ECO:0007669"/>
    <property type="project" value="InterPro"/>
</dbReference>
<dbReference type="AlphaFoldDB" id="A0AAD6L926"/>
<accession>A0AAD6L926</accession>
<dbReference type="InterPro" id="IPR044663">
    <property type="entry name" value="CAD1/NSL1-like"/>
</dbReference>
<name>A0AAD6L926_9ROSI</name>
<dbReference type="GO" id="GO:0009626">
    <property type="term" value="P:plant-type hypersensitive response"/>
    <property type="evidence" value="ECO:0007669"/>
    <property type="project" value="TreeGrafter"/>
</dbReference>
<comment type="caution">
    <text evidence="1">The sequence shown here is derived from an EMBL/GenBank/DDBJ whole genome shotgun (WGS) entry which is preliminary data.</text>
</comment>
<reference evidence="1" key="1">
    <citation type="journal article" date="2023" name="Mol. Ecol. Resour.">
        <title>Chromosome-level genome assembly of a triploid poplar Populus alba 'Berolinensis'.</title>
        <authorList>
            <person name="Chen S."/>
            <person name="Yu Y."/>
            <person name="Wang X."/>
            <person name="Wang S."/>
            <person name="Zhang T."/>
            <person name="Zhou Y."/>
            <person name="He R."/>
            <person name="Meng N."/>
            <person name="Wang Y."/>
            <person name="Liu W."/>
            <person name="Liu Z."/>
            <person name="Liu J."/>
            <person name="Guo Q."/>
            <person name="Huang H."/>
            <person name="Sederoff R.R."/>
            <person name="Wang G."/>
            <person name="Qu G."/>
            <person name="Chen S."/>
        </authorList>
    </citation>
    <scope>NUCLEOTIDE SEQUENCE</scope>
    <source>
        <strain evidence="1">SC-2020</strain>
    </source>
</reference>
<dbReference type="PANTHER" id="PTHR33199">
    <property type="entry name" value="MACPF DOMAIN-CONTAINING PROTEIN CAD1"/>
    <property type="match status" value="1"/>
</dbReference>
<dbReference type="GO" id="GO:0005886">
    <property type="term" value="C:plasma membrane"/>
    <property type="evidence" value="ECO:0007669"/>
    <property type="project" value="TreeGrafter"/>
</dbReference>
<sequence>MADKMFVGWWVSTMNSDKFYDREKGSPAAGAAILWTNCHLVLIPRQRLEIKNLTHKEWCQTVQTEPDYKPPLDMNYTTSKAYGHQYLVCTCPWLLTGSKHSNASLQFSLMGPKLYVDVGKKQVTGLRLHLIFSAEDLPACKMNDGWQHFRFLLLTTDRYYEKVKWKSFSHICTAPVESEDDLIDCHRGTV</sequence>
<keyword evidence="2" id="KW-1185">Reference proteome</keyword>
<protein>
    <submittedName>
        <fullName evidence="1">Uncharacterized protein</fullName>
    </submittedName>
</protein>
<dbReference type="EMBL" id="JAQIZT010000019">
    <property type="protein sequence ID" value="KAJ6951335.1"/>
    <property type="molecule type" value="Genomic_DNA"/>
</dbReference>
<evidence type="ECO:0000313" key="2">
    <source>
        <dbReference type="Proteomes" id="UP001164929"/>
    </source>
</evidence>